<keyword evidence="3" id="KW-0378">Hydrolase</keyword>
<reference evidence="3 4" key="1">
    <citation type="submission" date="2019-05" db="EMBL/GenBank/DDBJ databases">
        <title>Verrucobacter flavum gen. nov., sp. nov. a new member of the family Verrucomicrobiaceae.</title>
        <authorList>
            <person name="Szuroczki S."/>
            <person name="Abbaszade G."/>
            <person name="Szabo A."/>
            <person name="Felfoldi T."/>
            <person name="Schumann P."/>
            <person name="Boka K."/>
            <person name="Keki Z."/>
            <person name="Toumi M."/>
            <person name="Toth E."/>
        </authorList>
    </citation>
    <scope>NUCLEOTIDE SEQUENCE [LARGE SCALE GENOMIC DNA]</scope>
    <source>
        <strain evidence="3 4">MG-N-17</strain>
    </source>
</reference>
<dbReference type="OrthoDB" id="175606at2"/>
<protein>
    <submittedName>
        <fullName evidence="3">Glycosyl hydrolase</fullName>
    </submittedName>
</protein>
<dbReference type="SUPFAM" id="SSF49785">
    <property type="entry name" value="Galactose-binding domain-like"/>
    <property type="match status" value="1"/>
</dbReference>
<gene>
    <name evidence="3" type="ORF">FEM03_02850</name>
</gene>
<dbReference type="EMBL" id="VAUV01000002">
    <property type="protein sequence ID" value="TLD72309.1"/>
    <property type="molecule type" value="Genomic_DNA"/>
</dbReference>
<dbReference type="InterPro" id="IPR013222">
    <property type="entry name" value="Glyco_hyd_98_carb-bd"/>
</dbReference>
<dbReference type="InterPro" id="IPR038637">
    <property type="entry name" value="NPCBM_sf"/>
</dbReference>
<keyword evidence="4" id="KW-1185">Reference proteome</keyword>
<dbReference type="AlphaFoldDB" id="A0A5R8KKY1"/>
<proteinExistence type="predicted"/>
<organism evidence="3 4">
    <name type="scientific">Phragmitibacter flavus</name>
    <dbReference type="NCBI Taxonomy" id="2576071"/>
    <lineage>
        <taxon>Bacteria</taxon>
        <taxon>Pseudomonadati</taxon>
        <taxon>Verrucomicrobiota</taxon>
        <taxon>Verrucomicrobiia</taxon>
        <taxon>Verrucomicrobiales</taxon>
        <taxon>Verrucomicrobiaceae</taxon>
        <taxon>Phragmitibacter</taxon>
    </lineage>
</organism>
<dbReference type="Proteomes" id="UP000306196">
    <property type="component" value="Unassembled WGS sequence"/>
</dbReference>
<dbReference type="Gene3D" id="2.60.120.1060">
    <property type="entry name" value="NPCBM/NEW2 domain"/>
    <property type="match status" value="1"/>
</dbReference>
<evidence type="ECO:0000256" key="1">
    <source>
        <dbReference type="SAM" id="SignalP"/>
    </source>
</evidence>
<dbReference type="Pfam" id="PF08305">
    <property type="entry name" value="NPCBM"/>
    <property type="match status" value="1"/>
</dbReference>
<evidence type="ECO:0000313" key="3">
    <source>
        <dbReference type="EMBL" id="TLD72309.1"/>
    </source>
</evidence>
<name>A0A5R8KKY1_9BACT</name>
<keyword evidence="1" id="KW-0732">Signal</keyword>
<feature type="signal peptide" evidence="1">
    <location>
        <begin position="1"/>
        <end position="20"/>
    </location>
</feature>
<sequence>MHPFIAALLLTLTIPGLSHALDPASDIATQVPKAAATLTAFHGPLPGDLERKLHIIYWTPSDREPQPQWRERLSRVLETTADFYDKELRRQGFPVRRLPLDHQPDGLLSIHLVKGTHPYAHYSGESGNEIRKECLPVLRQAGIIKSLDGRDETLVIFCNMSVWDPVKRTMRQNSPYYAGGNAKGGTAWQVDSALLDPDLLADKANHLQDGQYGRISLGKYNSIFVGGVVHEIGHALGLPHNRERSDEAAAFGTALMGSGNRTFGEEKRDESKGSFLTLAHGMRLASHPFFTGSNKALTDPIVANLSVTQISINGKIITVSGQITSAIPTYAIVGYTDPKGGGDYDATTQTTIPNADGSFEITFTDPPIAKPGVINLVACHVNGMTTSLRGLGYQPTPDGQIDVSNAQIQLHLESLAARFAVAGGVNPLDSISNSNDPILVKTHAIAQRIWSSSPPPETTPANIPEDIRTLSLCDTKPEKMEVGYGKPSTDKLPSPQPWLSSSGQIFERGYYAHAPARHQFQLGKAWKQLLITPGVATGQYGKVIFLIKGDGRELFKSKLTSADSPLQSIKVDLTNIDTLELMVEDGGDGKNGDWGLWLDPKLSR</sequence>
<dbReference type="InterPro" id="IPR008979">
    <property type="entry name" value="Galactose-bd-like_sf"/>
</dbReference>
<dbReference type="GO" id="GO:0016787">
    <property type="term" value="F:hydrolase activity"/>
    <property type="evidence" value="ECO:0007669"/>
    <property type="project" value="UniProtKB-KW"/>
</dbReference>
<feature type="domain" description="Glycosyl hydrolase family 98 putative carbohydrate-binding module" evidence="2">
    <location>
        <begin position="466"/>
        <end position="604"/>
    </location>
</feature>
<accession>A0A5R8KKY1</accession>
<comment type="caution">
    <text evidence="3">The sequence shown here is derived from an EMBL/GenBank/DDBJ whole genome shotgun (WGS) entry which is preliminary data.</text>
</comment>
<dbReference type="SUPFAM" id="SSF55486">
    <property type="entry name" value="Metalloproteases ('zincins'), catalytic domain"/>
    <property type="match status" value="1"/>
</dbReference>
<dbReference type="RefSeq" id="WP_138084665.1">
    <property type="nucleotide sequence ID" value="NZ_VAUV01000002.1"/>
</dbReference>
<dbReference type="SMART" id="SM00776">
    <property type="entry name" value="NPCBM"/>
    <property type="match status" value="1"/>
</dbReference>
<feature type="chain" id="PRO_5024334408" evidence="1">
    <location>
        <begin position="21"/>
        <end position="604"/>
    </location>
</feature>
<evidence type="ECO:0000259" key="2">
    <source>
        <dbReference type="SMART" id="SM00776"/>
    </source>
</evidence>
<evidence type="ECO:0000313" key="4">
    <source>
        <dbReference type="Proteomes" id="UP000306196"/>
    </source>
</evidence>